<protein>
    <submittedName>
        <fullName evidence="1">Protein of uncharacterized function (DUF3732)</fullName>
    </submittedName>
</protein>
<accession>A0A447UW70</accession>
<dbReference type="Proteomes" id="UP000274122">
    <property type="component" value="Chromosome"/>
</dbReference>
<dbReference type="AlphaFoldDB" id="A0A447UW70"/>
<dbReference type="OrthoDB" id="103556at2"/>
<dbReference type="RefSeq" id="WP_126354149.1">
    <property type="nucleotide sequence ID" value="NZ_LR134201.1"/>
</dbReference>
<name>A0A447UW70_9ENTR</name>
<keyword evidence="2" id="KW-1185">Reference proteome</keyword>
<evidence type="ECO:0000313" key="2">
    <source>
        <dbReference type="Proteomes" id="UP000274122"/>
    </source>
</evidence>
<proteinExistence type="predicted"/>
<organism evidence="1 2">
    <name type="scientific">Cedecea lapagei</name>
    <dbReference type="NCBI Taxonomy" id="158823"/>
    <lineage>
        <taxon>Bacteria</taxon>
        <taxon>Pseudomonadati</taxon>
        <taxon>Pseudomonadota</taxon>
        <taxon>Gammaproteobacteria</taxon>
        <taxon>Enterobacterales</taxon>
        <taxon>Enterobacteriaceae</taxon>
        <taxon>Cedecea</taxon>
    </lineage>
</organism>
<reference evidence="1 2" key="1">
    <citation type="submission" date="2018-12" db="EMBL/GenBank/DDBJ databases">
        <authorList>
            <consortium name="Pathogen Informatics"/>
        </authorList>
    </citation>
    <scope>NUCLEOTIDE SEQUENCE [LARGE SCALE GENOMIC DNA]</scope>
    <source>
        <strain evidence="1 2">NCTC11466</strain>
    </source>
</reference>
<dbReference type="Pfam" id="PF12532">
    <property type="entry name" value="DUF3732"/>
    <property type="match status" value="1"/>
</dbReference>
<dbReference type="KEGG" id="clap:NCTC11466_00033"/>
<dbReference type="EMBL" id="LR134201">
    <property type="protein sequence ID" value="VEB94947.1"/>
    <property type="molecule type" value="Genomic_DNA"/>
</dbReference>
<evidence type="ECO:0000313" key="1">
    <source>
        <dbReference type="EMBL" id="VEB94947.1"/>
    </source>
</evidence>
<gene>
    <name evidence="1" type="ORF">NCTC11466_00033</name>
</gene>
<sequence length="662" mass="77678">MKCFIKHIGVCDKKGNSHSVKFNQGVNIITGKSSTGKSAILEIFDYCFGSTDDSLPEGVITENSDIYFTILRIVGTYLILGRKYDSNYAYIIESNIIYDSAGNLITNTSYFEKHTMLPLKDFKKELGRYFNVTLTSVDEEPLNYYQNRKKATPSVRSFMSFILQHQNLIANKHALFYRFDEKEKRDQAIEHLPIFLGFAKQEFFILKQEQYEIEAKLKKINIILPKKNEDNERKKSELNYLLGTYSTLSGNKLINITAEEIIKSPEIYLNEIRRRDILINAEKTSLYETLNELEKKRSDLYIQKRELERERVLIQSGILNIDDYSEKIERINTPEKIEVQISHCPFCNQQHQKIADHVNQFHKAVEWLNSELSSTPYTRESFDEYDRNLAVKIAKINVDLKSFDAEINNINSETKLLRIGNQSLIGLVNESKFRIILYIEKLIKNEKNLLQEEKGILEKKLVKINNRLKSFNVDHKMHEAENILCNFMNEFGKNLDFEPHYKPINLRFSFNSFDLWHEKNDEKRVYLRSMGSGANWLYCHLSLFVGLQRLFCELIDTCKIPPILFLDQPSQVYFPSIDDSKDTFHPEKLSFRKDKHLNHDMDAVKTFFKELINFCEETKVKTGYKPQIIISDHVDNIDFESNLIFEDYVVARWRKRGFIKVG</sequence>
<dbReference type="InterPro" id="IPR022205">
    <property type="entry name" value="DUF3732"/>
</dbReference>